<dbReference type="PANTHER" id="PTHR44998:SF1">
    <property type="entry name" value="UDP-N-ACETYLGLUCOSAMINE--PEPTIDE N-ACETYLGLUCOSAMINYLTRANSFERASE 110 KDA SUBUNIT"/>
    <property type="match status" value="1"/>
</dbReference>
<comment type="caution">
    <text evidence="2">The sequence shown here is derived from an EMBL/GenBank/DDBJ whole genome shotgun (WGS) entry which is preliminary data.</text>
</comment>
<proteinExistence type="predicted"/>
<evidence type="ECO:0000256" key="1">
    <source>
        <dbReference type="PROSITE-ProRule" id="PRU00339"/>
    </source>
</evidence>
<dbReference type="SMART" id="SM00028">
    <property type="entry name" value="TPR"/>
    <property type="match status" value="3"/>
</dbReference>
<sequence length="530" mass="58123">MTSRPNEAALSRASLEVSAGNFSAVHALLAPFYGDGDVTIDRLALLVLSGLGDVEQAAQLAVRLADAAPDQVHPGHSLIETMGALDRRPAAEAVLRRVVELSPHDPRGLEALATVLVQTGRFEEALHLQQSALARNPHNQNVQLVLASMLSESGRYDEAIAILKRLCDRYPNNIAAHANLACLYTAVGAMDDALAIYRVVLPMAPQDPRIRLNHSIGLLKAGRFAQGWSEHEWRLQLPGHTTLPRATLLPNVTASLDLAAKRVLVTHEEGLGDTLMYLRYVPELARRGAVVTVMVPPALQKLAERVDGVARVWTESDAPDFDYHCPFISLPRALAVTGRPLGDPVPYLRADPALVATWEKRLSVLDGLRVGLVWSGAPRPTQTIPHMIDRKRSIPLETLRPLSGLPGIDLVSLQLGPPRDQIAALEKGFTLLDPMDDVNDMNDTAALMMALDLVVSVDTSSVHLAGGLGLPVLMLDRLDHCWRWPVGQRDSQWYPHMEIFRQTRLFDWKPVVRRVCERVRAIESSSAAPI</sequence>
<dbReference type="SUPFAM" id="SSF48452">
    <property type="entry name" value="TPR-like"/>
    <property type="match status" value="1"/>
</dbReference>
<evidence type="ECO:0000313" key="3">
    <source>
        <dbReference type="Proteomes" id="UP000585665"/>
    </source>
</evidence>
<feature type="repeat" description="TPR" evidence="1">
    <location>
        <begin position="106"/>
        <end position="139"/>
    </location>
</feature>
<evidence type="ECO:0000313" key="2">
    <source>
        <dbReference type="EMBL" id="NVN40661.1"/>
    </source>
</evidence>
<accession>A0A850PHK4</accession>
<dbReference type="InterPro" id="IPR019734">
    <property type="entry name" value="TPR_rpt"/>
</dbReference>
<feature type="repeat" description="TPR" evidence="1">
    <location>
        <begin position="174"/>
        <end position="207"/>
    </location>
</feature>
<dbReference type="Pfam" id="PF14559">
    <property type="entry name" value="TPR_19"/>
    <property type="match status" value="2"/>
</dbReference>
<dbReference type="PROSITE" id="PS50005">
    <property type="entry name" value="TPR"/>
    <property type="match status" value="2"/>
</dbReference>
<dbReference type="RefSeq" id="WP_176613618.1">
    <property type="nucleotide sequence ID" value="NZ_JABXXR010000057.1"/>
</dbReference>
<keyword evidence="3" id="KW-1185">Reference proteome</keyword>
<dbReference type="SUPFAM" id="SSF53756">
    <property type="entry name" value="UDP-Glycosyltransferase/glycogen phosphorylase"/>
    <property type="match status" value="1"/>
</dbReference>
<dbReference type="Proteomes" id="UP000585665">
    <property type="component" value="Unassembled WGS sequence"/>
</dbReference>
<dbReference type="PANTHER" id="PTHR44998">
    <property type="match status" value="1"/>
</dbReference>
<organism evidence="2 3">
    <name type="scientific">Ameyamaea chiangmaiensis</name>
    <dbReference type="NCBI Taxonomy" id="442969"/>
    <lineage>
        <taxon>Bacteria</taxon>
        <taxon>Pseudomonadati</taxon>
        <taxon>Pseudomonadota</taxon>
        <taxon>Alphaproteobacteria</taxon>
        <taxon>Acetobacterales</taxon>
        <taxon>Acetobacteraceae</taxon>
        <taxon>Ameyamaea</taxon>
    </lineage>
</organism>
<dbReference type="InterPro" id="IPR011990">
    <property type="entry name" value="TPR-like_helical_dom_sf"/>
</dbReference>
<dbReference type="AlphaFoldDB" id="A0A850PHK4"/>
<gene>
    <name evidence="2" type="ORF">HUK82_08810</name>
</gene>
<dbReference type="Gene3D" id="1.25.40.10">
    <property type="entry name" value="Tetratricopeptide repeat domain"/>
    <property type="match status" value="1"/>
</dbReference>
<dbReference type="Gene3D" id="3.40.50.2000">
    <property type="entry name" value="Glycogen Phosphorylase B"/>
    <property type="match status" value="1"/>
</dbReference>
<protein>
    <submittedName>
        <fullName evidence="2">Tetratricopeptide repeat protein</fullName>
    </submittedName>
</protein>
<name>A0A850PHK4_9PROT</name>
<reference evidence="2 3" key="1">
    <citation type="submission" date="2020-06" db="EMBL/GenBank/DDBJ databases">
        <title>Description of novel acetic acid bacteria.</title>
        <authorList>
            <person name="Sombolestani A."/>
        </authorList>
    </citation>
    <scope>NUCLEOTIDE SEQUENCE [LARGE SCALE GENOMIC DNA]</scope>
    <source>
        <strain evidence="2 3">LMG 27010</strain>
    </source>
</reference>
<keyword evidence="1" id="KW-0802">TPR repeat</keyword>
<dbReference type="EMBL" id="JABXXR010000057">
    <property type="protein sequence ID" value="NVN40661.1"/>
    <property type="molecule type" value="Genomic_DNA"/>
</dbReference>